<keyword evidence="1" id="KW-0732">Signal</keyword>
<keyword evidence="3" id="KW-1185">Reference proteome</keyword>
<dbReference type="PROSITE" id="PS51257">
    <property type="entry name" value="PROKAR_LIPOPROTEIN"/>
    <property type="match status" value="1"/>
</dbReference>
<evidence type="ECO:0000256" key="1">
    <source>
        <dbReference type="SAM" id="SignalP"/>
    </source>
</evidence>
<protein>
    <recommendedName>
        <fullName evidence="4">DUF3558 domain-containing protein</fullName>
    </recommendedName>
</protein>
<accession>A0A9X2NDL0</accession>
<reference evidence="2" key="1">
    <citation type="submission" date="2022-06" db="EMBL/GenBank/DDBJ databases">
        <title>Amycolatopsis iheyaensis sp. nov., a new species of the genus Amycolatopsis isolated from soil in Iheya island, Japan.</title>
        <authorList>
            <person name="Ngamcharungchit C."/>
            <person name="Kanto H."/>
            <person name="Take A."/>
            <person name="Intra B."/>
            <person name="Matsumoto A."/>
            <person name="Panbangred W."/>
            <person name="Inahashi Y."/>
        </authorList>
    </citation>
    <scope>NUCLEOTIDE SEQUENCE</scope>
    <source>
        <strain evidence="2">OK19-0408</strain>
    </source>
</reference>
<proteinExistence type="predicted"/>
<feature type="signal peptide" evidence="1">
    <location>
        <begin position="1"/>
        <end position="22"/>
    </location>
</feature>
<evidence type="ECO:0000313" key="3">
    <source>
        <dbReference type="Proteomes" id="UP001144096"/>
    </source>
</evidence>
<evidence type="ECO:0000313" key="2">
    <source>
        <dbReference type="EMBL" id="MCR6485012.1"/>
    </source>
</evidence>
<dbReference type="Proteomes" id="UP001144096">
    <property type="component" value="Unassembled WGS sequence"/>
</dbReference>
<gene>
    <name evidence="2" type="ORF">M8542_19475</name>
</gene>
<dbReference type="EMBL" id="JAMXQV010000009">
    <property type="protein sequence ID" value="MCR6485012.1"/>
    <property type="molecule type" value="Genomic_DNA"/>
</dbReference>
<name>A0A9X2NDL0_9PSEU</name>
<feature type="chain" id="PRO_5040760004" description="DUF3558 domain-containing protein" evidence="1">
    <location>
        <begin position="23"/>
        <end position="145"/>
    </location>
</feature>
<dbReference type="AlphaFoldDB" id="A0A9X2NDL0"/>
<sequence>MRGLVTLTGAVLLLLAGCGSQAQPAGADPLCSASYAPRELVDTAQTAVLPTTPERKPAEARTTDAAAIRKVVDAACGLPTPPQDIACTLELGPSFQLRFVDTRGRTTTLTAEGYGCQFVEGLGSRRYDAEPLWDALTAAGLPAPR</sequence>
<evidence type="ECO:0008006" key="4">
    <source>
        <dbReference type="Google" id="ProtNLM"/>
    </source>
</evidence>
<organism evidence="2 3">
    <name type="scientific">Amycolatopsis iheyensis</name>
    <dbReference type="NCBI Taxonomy" id="2945988"/>
    <lineage>
        <taxon>Bacteria</taxon>
        <taxon>Bacillati</taxon>
        <taxon>Actinomycetota</taxon>
        <taxon>Actinomycetes</taxon>
        <taxon>Pseudonocardiales</taxon>
        <taxon>Pseudonocardiaceae</taxon>
        <taxon>Amycolatopsis</taxon>
    </lineage>
</organism>
<comment type="caution">
    <text evidence="2">The sequence shown here is derived from an EMBL/GenBank/DDBJ whole genome shotgun (WGS) entry which is preliminary data.</text>
</comment>
<dbReference type="RefSeq" id="WP_257921627.1">
    <property type="nucleotide sequence ID" value="NZ_JAMXQV010000009.1"/>
</dbReference>